<evidence type="ECO:0000259" key="2">
    <source>
        <dbReference type="Pfam" id="PF07859"/>
    </source>
</evidence>
<dbReference type="InterPro" id="IPR013094">
    <property type="entry name" value="AB_hydrolase_3"/>
</dbReference>
<reference evidence="3" key="1">
    <citation type="journal article" date="2020" name="BMC Genomics">
        <title>Correction to: Identification and distribution of gene clusters required for synthesis of sphingolipid metabolism inhibitors in diverse species of the filamentous fungus Fusarium.</title>
        <authorList>
            <person name="Kim H.S."/>
            <person name="Lohmar J.M."/>
            <person name="Busman M."/>
            <person name="Brown D.W."/>
            <person name="Naumann T.A."/>
            <person name="Divon H.H."/>
            <person name="Lysoe E."/>
            <person name="Uhlig S."/>
            <person name="Proctor R.H."/>
        </authorList>
    </citation>
    <scope>NUCLEOTIDE SEQUENCE</scope>
    <source>
        <strain evidence="3">NRRL 22465</strain>
    </source>
</reference>
<organism evidence="3 4">
    <name type="scientific">Fusarium zealandicum</name>
    <dbReference type="NCBI Taxonomy" id="1053134"/>
    <lineage>
        <taxon>Eukaryota</taxon>
        <taxon>Fungi</taxon>
        <taxon>Dikarya</taxon>
        <taxon>Ascomycota</taxon>
        <taxon>Pezizomycotina</taxon>
        <taxon>Sordariomycetes</taxon>
        <taxon>Hypocreomycetidae</taxon>
        <taxon>Hypocreales</taxon>
        <taxon>Nectriaceae</taxon>
        <taxon>Fusarium</taxon>
        <taxon>Fusarium staphyleae species complex</taxon>
    </lineage>
</organism>
<gene>
    <name evidence="3" type="ORF">FZEAL_884</name>
</gene>
<comment type="caution">
    <text evidence="3">The sequence shown here is derived from an EMBL/GenBank/DDBJ whole genome shotgun (WGS) entry which is preliminary data.</text>
</comment>
<keyword evidence="4" id="KW-1185">Reference proteome</keyword>
<evidence type="ECO:0000313" key="4">
    <source>
        <dbReference type="Proteomes" id="UP000635477"/>
    </source>
</evidence>
<proteinExistence type="predicted"/>
<evidence type="ECO:0000313" key="3">
    <source>
        <dbReference type="EMBL" id="KAF4983800.1"/>
    </source>
</evidence>
<dbReference type="EMBL" id="JABEYC010000048">
    <property type="protein sequence ID" value="KAF4983800.1"/>
    <property type="molecule type" value="Genomic_DNA"/>
</dbReference>
<dbReference type="SUPFAM" id="SSF53474">
    <property type="entry name" value="alpha/beta-Hydrolases"/>
    <property type="match status" value="1"/>
</dbReference>
<protein>
    <recommendedName>
        <fullName evidence="2">Alpha/beta hydrolase fold-3 domain-containing protein</fullName>
    </recommendedName>
</protein>
<dbReference type="PANTHER" id="PTHR48081:SF3">
    <property type="entry name" value="ALPHA_BETA HYDROLASE FOLD-3 DOMAIN-CONTAINING PROTEIN"/>
    <property type="match status" value="1"/>
</dbReference>
<dbReference type="Gene3D" id="3.40.50.1820">
    <property type="entry name" value="alpha/beta hydrolase"/>
    <property type="match status" value="1"/>
</dbReference>
<dbReference type="GO" id="GO:0016787">
    <property type="term" value="F:hydrolase activity"/>
    <property type="evidence" value="ECO:0007669"/>
    <property type="project" value="UniProtKB-KW"/>
</dbReference>
<sequence length="332" mass="37421">MEVPWTEESIFDSYDILEETFKTVSSHDIKAAILIPKDLKPGPHPVIYHIHGGFLVTAHGLFAPFFTKWMDRLALQKSAIIVSPDYRLLPSANGVADLLEDMEDCWQWVNLKLSSILQDKAPGHTLDFSQTLLVGGSAGGYCAAQLAFNHPDSFQALAMSYPLLDVKDKLYVEGVGPEDPNVLRFPTQDIPSKQDTLAWIEEKRREPHTRDGFERSPFAVAACHHGIFMSDLFDNKNLNRSEFNPLERLEAGETLPKNIWLMHGDDDSAVPVRGSKKFADILRKKSPQTNLRFDLVPGHDHAFEYDEKNWGSFAPEAIKFVTDAWLDGDETK</sequence>
<dbReference type="Proteomes" id="UP000635477">
    <property type="component" value="Unassembled WGS sequence"/>
</dbReference>
<dbReference type="InterPro" id="IPR029058">
    <property type="entry name" value="AB_hydrolase_fold"/>
</dbReference>
<keyword evidence="1" id="KW-0378">Hydrolase</keyword>
<dbReference type="OrthoDB" id="19653at2759"/>
<reference evidence="3" key="2">
    <citation type="submission" date="2020-05" db="EMBL/GenBank/DDBJ databases">
        <authorList>
            <person name="Kim H.-S."/>
            <person name="Proctor R.H."/>
            <person name="Brown D.W."/>
        </authorList>
    </citation>
    <scope>NUCLEOTIDE SEQUENCE</scope>
    <source>
        <strain evidence="3">NRRL 22465</strain>
    </source>
</reference>
<name>A0A8H4UU34_9HYPO</name>
<dbReference type="InterPro" id="IPR050300">
    <property type="entry name" value="GDXG_lipolytic_enzyme"/>
</dbReference>
<feature type="domain" description="Alpha/beta hydrolase fold-3" evidence="2">
    <location>
        <begin position="48"/>
        <end position="168"/>
    </location>
</feature>
<accession>A0A8H4UU34</accession>
<evidence type="ECO:0000256" key="1">
    <source>
        <dbReference type="ARBA" id="ARBA00022801"/>
    </source>
</evidence>
<dbReference type="PANTHER" id="PTHR48081">
    <property type="entry name" value="AB HYDROLASE SUPERFAMILY PROTEIN C4A8.06C"/>
    <property type="match status" value="1"/>
</dbReference>
<dbReference type="AlphaFoldDB" id="A0A8H4UU34"/>
<dbReference type="Pfam" id="PF07859">
    <property type="entry name" value="Abhydrolase_3"/>
    <property type="match status" value="1"/>
</dbReference>